<reference evidence="2" key="1">
    <citation type="submission" date="2020-05" db="EMBL/GenBank/DDBJ databases">
        <authorList>
            <person name="Chiriac C."/>
            <person name="Salcher M."/>
            <person name="Ghai R."/>
            <person name="Kavagutti S V."/>
        </authorList>
    </citation>
    <scope>NUCLEOTIDE SEQUENCE</scope>
</reference>
<accession>A0A6J5S734</accession>
<dbReference type="EMBL" id="LR797346">
    <property type="protein sequence ID" value="CAB4204373.1"/>
    <property type="molecule type" value="Genomic_DNA"/>
</dbReference>
<gene>
    <name evidence="1" type="ORF">UFOVP1268_9</name>
    <name evidence="2" type="ORF">UFOVP1395_13</name>
</gene>
<evidence type="ECO:0000313" key="2">
    <source>
        <dbReference type="EMBL" id="CAB4204373.1"/>
    </source>
</evidence>
<name>A0A6J5S734_9CAUD</name>
<proteinExistence type="predicted"/>
<evidence type="ECO:0000313" key="1">
    <source>
        <dbReference type="EMBL" id="CAB4194654.1"/>
    </source>
</evidence>
<sequence>MSTDITPTDSACPIFLVPDDAEQLAIDQAADKAADKAAKDKVTLRAALLDRLGITSDEAALLLG</sequence>
<protein>
    <submittedName>
        <fullName evidence="2">Uncharacterized protein</fullName>
    </submittedName>
</protein>
<organism evidence="2">
    <name type="scientific">uncultured Caudovirales phage</name>
    <dbReference type="NCBI Taxonomy" id="2100421"/>
    <lineage>
        <taxon>Viruses</taxon>
        <taxon>Duplodnaviria</taxon>
        <taxon>Heunggongvirae</taxon>
        <taxon>Uroviricota</taxon>
        <taxon>Caudoviricetes</taxon>
        <taxon>Peduoviridae</taxon>
        <taxon>Maltschvirus</taxon>
        <taxon>Maltschvirus maltsch</taxon>
    </lineage>
</organism>
<dbReference type="EMBL" id="LR797215">
    <property type="protein sequence ID" value="CAB4194654.1"/>
    <property type="molecule type" value="Genomic_DNA"/>
</dbReference>